<name>A0ABT0IBU6_9ACTN</name>
<dbReference type="RefSeq" id="WP_248634408.1">
    <property type="nucleotide sequence ID" value="NZ_JALPTH010000013.1"/>
</dbReference>
<dbReference type="EMBL" id="JALPTH010000013">
    <property type="protein sequence ID" value="MCK8678767.1"/>
    <property type="molecule type" value="Genomic_DNA"/>
</dbReference>
<evidence type="ECO:0008006" key="4">
    <source>
        <dbReference type="Google" id="ProtNLM"/>
    </source>
</evidence>
<feature type="chain" id="PRO_5047528971" description="Peptidase inhibitor family I36 protein" evidence="1">
    <location>
        <begin position="28"/>
        <end position="126"/>
    </location>
</feature>
<organism evidence="2 3">
    <name type="scientific">Streptomyces lichenis</name>
    <dbReference type="NCBI Taxonomy" id="2306967"/>
    <lineage>
        <taxon>Bacteria</taxon>
        <taxon>Bacillati</taxon>
        <taxon>Actinomycetota</taxon>
        <taxon>Actinomycetes</taxon>
        <taxon>Kitasatosporales</taxon>
        <taxon>Streptomycetaceae</taxon>
        <taxon>Streptomyces</taxon>
    </lineage>
</organism>
<accession>A0ABT0IBU6</accession>
<protein>
    <recommendedName>
        <fullName evidence="4">Peptidase inhibitor family I36 protein</fullName>
    </recommendedName>
</protein>
<evidence type="ECO:0000313" key="2">
    <source>
        <dbReference type="EMBL" id="MCK8678767.1"/>
    </source>
</evidence>
<evidence type="ECO:0000256" key="1">
    <source>
        <dbReference type="SAM" id="SignalP"/>
    </source>
</evidence>
<feature type="signal peptide" evidence="1">
    <location>
        <begin position="1"/>
        <end position="27"/>
    </location>
</feature>
<gene>
    <name evidence="2" type="ORF">M1O15_15485</name>
</gene>
<keyword evidence="3" id="KW-1185">Reference proteome</keyword>
<comment type="caution">
    <text evidence="2">The sequence shown here is derived from an EMBL/GenBank/DDBJ whole genome shotgun (WGS) entry which is preliminary data.</text>
</comment>
<proteinExistence type="predicted"/>
<reference evidence="2 3" key="1">
    <citation type="submission" date="2022-04" db="EMBL/GenBank/DDBJ databases">
        <title>Streptomyces sp. nov. LCR6-01 isolated from Lichen of Dirinaria sp.</title>
        <authorList>
            <person name="Kanchanasin P."/>
            <person name="Tanasupawat S."/>
            <person name="Phongsopitanun W."/>
        </authorList>
    </citation>
    <scope>NUCLEOTIDE SEQUENCE [LARGE SCALE GENOMIC DNA]</scope>
    <source>
        <strain evidence="2 3">LCR6-01</strain>
    </source>
</reference>
<keyword evidence="1" id="KW-0732">Signal</keyword>
<dbReference type="Proteomes" id="UP001522868">
    <property type="component" value="Unassembled WGS sequence"/>
</dbReference>
<sequence length="126" mass="13431">MNKRVLATLAAAMSATAILATAPPATAEPNPPGCEKGYFCIYSGESATGRLVHKSSGNWSGSMTGLSIFNNGRPQPGYDHIQFDWRWKNGGGGSSTCLHYNPGPGAYINTFGDEVVFTKVVWRGEC</sequence>
<evidence type="ECO:0000313" key="3">
    <source>
        <dbReference type="Proteomes" id="UP001522868"/>
    </source>
</evidence>